<sequence>MVYYNVTEEQIVGIIRDRVEREMQITKLFAENKKLVPTGISVRHIHLSRQEIDKLFGEGYELTFKKGLSQPGQFACKETLKLIGPKGSIEKVRVLGPARHKTQIEVAFSDARQLGISPPVRTSGDIAHTPGVILRGPQGECLLSEGVIIADRHIHMSPVQATYFNVSAGDKVCVKVEGAKAGIMDNVTVRIGADYWLDFHIDTDDGNAFRLSQGQYVTVLDKKEA</sequence>
<dbReference type="Proteomes" id="UP000224460">
    <property type="component" value="Unassembled WGS sequence"/>
</dbReference>
<organism evidence="1 2">
    <name type="scientific">Sporanaerobium hydrogeniformans</name>
    <dbReference type="NCBI Taxonomy" id="3072179"/>
    <lineage>
        <taxon>Bacteria</taxon>
        <taxon>Bacillati</taxon>
        <taxon>Bacillota</taxon>
        <taxon>Clostridia</taxon>
        <taxon>Lachnospirales</taxon>
        <taxon>Lachnospiraceae</taxon>
        <taxon>Sporanaerobium</taxon>
    </lineage>
</organism>
<protein>
    <submittedName>
        <fullName evidence="1">Phosphate propanoyltransferase</fullName>
    </submittedName>
</protein>
<accession>A0AC61D9J6</accession>
<keyword evidence="2" id="KW-1185">Reference proteome</keyword>
<reference evidence="1" key="1">
    <citation type="submission" date="2017-10" db="EMBL/GenBank/DDBJ databases">
        <title>Genome sequence of cellulolytic Lachnospiraceae bacterium XHS1971 isolated from hotspring sediment.</title>
        <authorList>
            <person name="Vasudevan G."/>
            <person name="Joshi A.J."/>
            <person name="Hivarkar S."/>
            <person name="Lanjekar V.B."/>
            <person name="Dhakephalkar P.K."/>
            <person name="Dagar S."/>
        </authorList>
    </citation>
    <scope>NUCLEOTIDE SEQUENCE</scope>
    <source>
        <strain evidence="1">XHS1971</strain>
    </source>
</reference>
<gene>
    <name evidence="1" type="ORF">CS063_15870</name>
</gene>
<comment type="caution">
    <text evidence="1">The sequence shown here is derived from an EMBL/GenBank/DDBJ whole genome shotgun (WGS) entry which is preliminary data.</text>
</comment>
<proteinExistence type="predicted"/>
<name>A0AC61D9J6_9FIRM</name>
<evidence type="ECO:0000313" key="1">
    <source>
        <dbReference type="EMBL" id="PHV69416.1"/>
    </source>
</evidence>
<dbReference type="EMBL" id="PEDL01000029">
    <property type="protein sequence ID" value="PHV69416.1"/>
    <property type="molecule type" value="Genomic_DNA"/>
</dbReference>
<evidence type="ECO:0000313" key="2">
    <source>
        <dbReference type="Proteomes" id="UP000224460"/>
    </source>
</evidence>